<keyword evidence="7 9" id="KW-0472">Membrane</keyword>
<dbReference type="InterPro" id="IPR035892">
    <property type="entry name" value="C2_domain_sf"/>
</dbReference>
<feature type="transmembrane region" description="Helical" evidence="9">
    <location>
        <begin position="719"/>
        <end position="741"/>
    </location>
</feature>
<dbReference type="CDD" id="cd04019">
    <property type="entry name" value="C2C_MCTP_PRT_plant"/>
    <property type="match status" value="1"/>
</dbReference>
<comment type="caution">
    <text evidence="11">The sequence shown here is derived from an EMBL/GenBank/DDBJ whole genome shotgun (WGS) entry which is preliminary data.</text>
</comment>
<dbReference type="AlphaFoldDB" id="A0A7J7C292"/>
<dbReference type="SUPFAM" id="SSF49562">
    <property type="entry name" value="C2 domain (Calcium/lipid-binding domain, CaLB)"/>
    <property type="match status" value="3"/>
</dbReference>
<evidence type="ECO:0000256" key="4">
    <source>
        <dbReference type="ARBA" id="ARBA00022737"/>
    </source>
</evidence>
<evidence type="ECO:0000256" key="2">
    <source>
        <dbReference type="ARBA" id="ARBA00007923"/>
    </source>
</evidence>
<feature type="domain" description="C2" evidence="10">
    <location>
        <begin position="26"/>
        <end position="140"/>
    </location>
</feature>
<dbReference type="FunFam" id="2.60.40.150:FF:000090">
    <property type="entry name" value="C2 domain-containing protein"/>
    <property type="match status" value="1"/>
</dbReference>
<dbReference type="GO" id="GO:0016020">
    <property type="term" value="C:membrane"/>
    <property type="evidence" value="ECO:0007669"/>
    <property type="project" value="UniProtKB-SubCell"/>
</dbReference>
<evidence type="ECO:0000313" key="11">
    <source>
        <dbReference type="EMBL" id="KAF5727967.1"/>
    </source>
</evidence>
<dbReference type="Proteomes" id="UP000593562">
    <property type="component" value="Unassembled WGS sequence"/>
</dbReference>
<evidence type="ECO:0000259" key="10">
    <source>
        <dbReference type="PROSITE" id="PS50004"/>
    </source>
</evidence>
<keyword evidence="12" id="KW-1185">Reference proteome</keyword>
<feature type="domain" description="C2" evidence="10">
    <location>
        <begin position="349"/>
        <end position="475"/>
    </location>
</feature>
<dbReference type="CDD" id="cd08379">
    <property type="entry name" value="C2D_MCTP_PRT_plant"/>
    <property type="match status" value="1"/>
</dbReference>
<dbReference type="InterPro" id="IPR047258">
    <property type="entry name" value="C2C_MCTP_PRT_plant"/>
</dbReference>
<comment type="similarity">
    <text evidence="2">Belongs to the MCTP family.</text>
</comment>
<comment type="subcellular location">
    <subcellularLocation>
        <location evidence="1">Membrane</location>
        <topology evidence="1">Multi-pass membrane protein</topology>
    </subcellularLocation>
</comment>
<proteinExistence type="inferred from homology"/>
<keyword evidence="4" id="KW-0677">Repeat</keyword>
<dbReference type="Gene3D" id="2.60.40.150">
    <property type="entry name" value="C2 domain"/>
    <property type="match status" value="3"/>
</dbReference>
<dbReference type="InterPro" id="IPR047257">
    <property type="entry name" value="C2B_MCTP_PRT_plant"/>
</dbReference>
<dbReference type="PANTHER" id="PTHR31425">
    <property type="entry name" value="PHOSPHORIBOSYLANTHRANILATE TRANSFERASE ISOFORM 1"/>
    <property type="match status" value="1"/>
</dbReference>
<evidence type="ECO:0000256" key="6">
    <source>
        <dbReference type="ARBA" id="ARBA00022989"/>
    </source>
</evidence>
<evidence type="ECO:0000256" key="1">
    <source>
        <dbReference type="ARBA" id="ARBA00004141"/>
    </source>
</evidence>
<dbReference type="OrthoDB" id="67700at2759"/>
<feature type="domain" description="C2" evidence="10">
    <location>
        <begin position="183"/>
        <end position="307"/>
    </location>
</feature>
<evidence type="ECO:0000256" key="3">
    <source>
        <dbReference type="ARBA" id="ARBA00022692"/>
    </source>
</evidence>
<evidence type="ECO:0000256" key="9">
    <source>
        <dbReference type="SAM" id="Phobius"/>
    </source>
</evidence>
<evidence type="ECO:0000256" key="8">
    <source>
        <dbReference type="SAM" id="MobiDB-lite"/>
    </source>
</evidence>
<evidence type="ECO:0000256" key="5">
    <source>
        <dbReference type="ARBA" id="ARBA00022837"/>
    </source>
</evidence>
<sequence length="777" mass="88683">MEAKPKATPVDDSLKETSPNIGGGRVTGGEKLTTSYDLVEQMHFLYVRIAKAQNLMLTNTMTCNPFVEVKIGNYKARTGQCKNAYSPEWNQVFAFEKGRIQATSVEIVVRDKEYVSDDFIGKISISVSDIPTRVPPDSAFSPEWRKLEGKNQFKDGELLMVLWYGTQADEEYTEAWHPNTGVVSGESMLNTFPRVYLSPKLWYLRVIVAAAQDLVLRDRGRKPEVFFKAILGDVVLRSKISDDKSVNPKWKENMIFVAAEPFKNSSLILSVEDKVGPNKEECLGRLILPMDTLDTRKAPGAMSQKWYNLKRDFSGPAKKQDNVVKFASKLQMTVYLDGTYHVFDEPAYYSSDLRPTSKTLWPRTIGVLELGILSAEGLVPMKNRGGFGATDAYCVAKYGPKWVRTRTVFESFAPKWNEQYTFEVYDLCTFITIAVFDNCHLQAGDEARRLRDRRIGKVRIRLSTLETDRIYTHSYPLLVLLPNGMKKMGAIQLAVRLTCPSMNELLASYTRPLLPKMHYIQPLSVHQLDILRHQAAYVLCQGLRRNESPLRKEVVEYMLDTNSHVWSLRKAKANAKRLNVFLDSFAGVKKWFDKICQWKNPVTSFLVCCLFAVIVCHPQLVLPTLSLYLVVVGIKNYRKRPRHPPHMDAKLSHADVVSLDELDEEFDPFPTAQQGELLRMRYDRLRSIAQATQAMIGDLATQGERMQSLLSWRDPRATFLFVNFCLIAGIVFYVIPLRLLIIGSGWFVMRPPRVTIHIPPIPMNFFHRMPTKLDSMM</sequence>
<evidence type="ECO:0000313" key="12">
    <source>
        <dbReference type="Proteomes" id="UP000593562"/>
    </source>
</evidence>
<accession>A0A7J7C292</accession>
<reference evidence="11 12" key="1">
    <citation type="journal article" date="2020" name="Nat. Commun.">
        <title>Genome of Tripterygium wilfordii and identification of cytochrome P450 involved in triptolide biosynthesis.</title>
        <authorList>
            <person name="Tu L."/>
            <person name="Su P."/>
            <person name="Zhang Z."/>
            <person name="Gao L."/>
            <person name="Wang J."/>
            <person name="Hu T."/>
            <person name="Zhou J."/>
            <person name="Zhang Y."/>
            <person name="Zhao Y."/>
            <person name="Liu Y."/>
            <person name="Song Y."/>
            <person name="Tong Y."/>
            <person name="Lu Y."/>
            <person name="Yang J."/>
            <person name="Xu C."/>
            <person name="Jia M."/>
            <person name="Peters R.J."/>
            <person name="Huang L."/>
            <person name="Gao W."/>
        </authorList>
    </citation>
    <scope>NUCLEOTIDE SEQUENCE [LARGE SCALE GENOMIC DNA]</scope>
    <source>
        <strain evidence="12">cv. XIE 37</strain>
        <tissue evidence="11">Leaf</tissue>
    </source>
</reference>
<dbReference type="PANTHER" id="PTHR31425:SF50">
    <property type="entry name" value="FT-INTERACTING PROTEIN 3-RELATED"/>
    <property type="match status" value="1"/>
</dbReference>
<dbReference type="InterPro" id="IPR047259">
    <property type="entry name" value="QUIRKY-like"/>
</dbReference>
<dbReference type="Pfam" id="PF00168">
    <property type="entry name" value="C2"/>
    <property type="match status" value="3"/>
</dbReference>
<keyword evidence="3 9" id="KW-0812">Transmembrane</keyword>
<dbReference type="InParanoid" id="A0A7J7C292"/>
<keyword evidence="5" id="KW-0106">Calcium</keyword>
<feature type="region of interest" description="Disordered" evidence="8">
    <location>
        <begin position="1"/>
        <end position="26"/>
    </location>
</feature>
<dbReference type="Pfam" id="PF08372">
    <property type="entry name" value="PRT_C"/>
    <property type="match status" value="1"/>
</dbReference>
<dbReference type="SMART" id="SM00239">
    <property type="entry name" value="C2"/>
    <property type="match status" value="3"/>
</dbReference>
<evidence type="ECO:0000256" key="7">
    <source>
        <dbReference type="ARBA" id="ARBA00023136"/>
    </source>
</evidence>
<name>A0A7J7C292_TRIWF</name>
<dbReference type="EMBL" id="JAAARO010000021">
    <property type="protein sequence ID" value="KAF5727967.1"/>
    <property type="molecule type" value="Genomic_DNA"/>
</dbReference>
<dbReference type="InterPro" id="IPR000008">
    <property type="entry name" value="C2_dom"/>
</dbReference>
<dbReference type="InterPro" id="IPR013583">
    <property type="entry name" value="MCTP_C"/>
</dbReference>
<keyword evidence="6 9" id="KW-1133">Transmembrane helix</keyword>
<feature type="transmembrane region" description="Helical" evidence="9">
    <location>
        <begin position="604"/>
        <end position="632"/>
    </location>
</feature>
<gene>
    <name evidence="11" type="ORF">HS088_TW21G00107</name>
</gene>
<protein>
    <submittedName>
        <fullName evidence="11">Extended synaptotagmin-1-like</fullName>
    </submittedName>
</protein>
<dbReference type="CDD" id="cd08378">
    <property type="entry name" value="C2B_MCTP_PRT_plant"/>
    <property type="match status" value="1"/>
</dbReference>
<dbReference type="PROSITE" id="PS50004">
    <property type="entry name" value="C2"/>
    <property type="match status" value="3"/>
</dbReference>
<dbReference type="InterPro" id="IPR047255">
    <property type="entry name" value="C2D_MCTP_PRT_plant"/>
</dbReference>
<organism evidence="11 12">
    <name type="scientific">Tripterygium wilfordii</name>
    <name type="common">Thunder God vine</name>
    <dbReference type="NCBI Taxonomy" id="458696"/>
    <lineage>
        <taxon>Eukaryota</taxon>
        <taxon>Viridiplantae</taxon>
        <taxon>Streptophyta</taxon>
        <taxon>Embryophyta</taxon>
        <taxon>Tracheophyta</taxon>
        <taxon>Spermatophyta</taxon>
        <taxon>Magnoliopsida</taxon>
        <taxon>eudicotyledons</taxon>
        <taxon>Gunneridae</taxon>
        <taxon>Pentapetalae</taxon>
        <taxon>rosids</taxon>
        <taxon>fabids</taxon>
        <taxon>Celastrales</taxon>
        <taxon>Celastraceae</taxon>
        <taxon>Tripterygium</taxon>
    </lineage>
</organism>